<sequence>MTELSVSSSESGDSSSNTNATQSLYANHDVPWLHNFMHNHHSNLVKTALFFCGLTLLFPLRIGLNGASFCLKRFKLDEEIFSVYVNRFHNAMEMGCMIAVTLGNIYVLSCGKFMEEISIVINWITFVFEIVLLFVFISGGQLGRLTLFYWSLVASTFIYGLNQVCAFRIGGKGIVYFMAAMPISGILTSIMQFSFTRLFGDRNVYDTDLLVIAFQLGVFIFISLITASVWTLAYLEQIVKNKNSNDKDVSNSNNCKNSDSGKIRVEQNSSDMKKIENGRKNDKKNCSFTANAISGMLMCIIGLGIIYAIYPAIAPGQLVTFQYVQKIEMVNMIISALPSLIIAIISETTKNGPDKPWTESNSFWHGFIVFVIIEVIVGIMFIISLHYKDTALSRAILRNPLMASFLTITYFVCHIIAIGVGFPGVEANSNGTVATVNLFLSLLVMNTFELLGEGYIVEYKKYSVRNWPTDGMTVSEALQFWIRKASFNAWLSLKSSVTTDVRKKLLESVT</sequence>
<dbReference type="AlphaFoldDB" id="A0A3B0N5I6"/>
<name>A0A3B0N5I6_THEAN</name>
<dbReference type="EMBL" id="UIVT01000003">
    <property type="protein sequence ID" value="SVP93843.1"/>
    <property type="molecule type" value="Genomic_DNA"/>
</dbReference>
<feature type="transmembrane region" description="Helical" evidence="2">
    <location>
        <begin position="120"/>
        <end position="141"/>
    </location>
</feature>
<keyword evidence="2" id="KW-1133">Transmembrane helix</keyword>
<feature type="transmembrane region" description="Helical" evidence="2">
    <location>
        <begin position="399"/>
        <end position="422"/>
    </location>
</feature>
<feature type="transmembrane region" description="Helical" evidence="2">
    <location>
        <begin position="210"/>
        <end position="235"/>
    </location>
</feature>
<accession>A0A3B0N5I6</accession>
<evidence type="ECO:0000256" key="1">
    <source>
        <dbReference type="SAM" id="MobiDB-lite"/>
    </source>
</evidence>
<evidence type="ECO:0000313" key="4">
    <source>
        <dbReference type="EMBL" id="SVP93843.1"/>
    </source>
</evidence>
<feature type="transmembrane region" description="Helical" evidence="2">
    <location>
        <begin position="88"/>
        <end position="108"/>
    </location>
</feature>
<keyword evidence="2" id="KW-0812">Transmembrane</keyword>
<organism evidence="3">
    <name type="scientific">Theileria annulata</name>
    <dbReference type="NCBI Taxonomy" id="5874"/>
    <lineage>
        <taxon>Eukaryota</taxon>
        <taxon>Sar</taxon>
        <taxon>Alveolata</taxon>
        <taxon>Apicomplexa</taxon>
        <taxon>Aconoidasida</taxon>
        <taxon>Piroplasmida</taxon>
        <taxon>Theileriidae</taxon>
        <taxon>Theileria</taxon>
    </lineage>
</organism>
<gene>
    <name evidence="4" type="ORF">TAT_000283800</name>
    <name evidence="3" type="ORF">TAV_000283900</name>
</gene>
<feature type="transmembrane region" description="Helical" evidence="2">
    <location>
        <begin position="434"/>
        <end position="457"/>
    </location>
</feature>
<keyword evidence="2" id="KW-0472">Membrane</keyword>
<evidence type="ECO:0000256" key="2">
    <source>
        <dbReference type="SAM" id="Phobius"/>
    </source>
</evidence>
<feature type="transmembrane region" description="Helical" evidence="2">
    <location>
        <begin position="147"/>
        <end position="167"/>
    </location>
</feature>
<feature type="transmembrane region" description="Helical" evidence="2">
    <location>
        <begin position="47"/>
        <end position="68"/>
    </location>
</feature>
<proteinExistence type="predicted"/>
<reference evidence="3" key="1">
    <citation type="submission" date="2018-07" db="EMBL/GenBank/DDBJ databases">
        <authorList>
            <person name="Quirk P.G."/>
            <person name="Krulwich T.A."/>
        </authorList>
    </citation>
    <scope>NUCLEOTIDE SEQUENCE</scope>
    <source>
        <strain evidence="3">Anand</strain>
    </source>
</reference>
<dbReference type="EMBL" id="UIVS01000003">
    <property type="protein sequence ID" value="SVP93039.1"/>
    <property type="molecule type" value="Genomic_DNA"/>
</dbReference>
<feature type="region of interest" description="Disordered" evidence="1">
    <location>
        <begin position="245"/>
        <end position="267"/>
    </location>
</feature>
<evidence type="ECO:0000313" key="3">
    <source>
        <dbReference type="EMBL" id="SVP93039.1"/>
    </source>
</evidence>
<dbReference type="VEuPathDB" id="PiroplasmaDB:TA17865"/>
<feature type="transmembrane region" description="Helical" evidence="2">
    <location>
        <begin position="174"/>
        <end position="195"/>
    </location>
</feature>
<feature type="transmembrane region" description="Helical" evidence="2">
    <location>
        <begin position="363"/>
        <end position="387"/>
    </location>
</feature>
<protein>
    <submittedName>
        <fullName evidence="3">Theileria-specific integral membrane protein, putative</fullName>
    </submittedName>
</protein>
<feature type="transmembrane region" description="Helical" evidence="2">
    <location>
        <begin position="288"/>
        <end position="310"/>
    </location>
</feature>